<dbReference type="AlphaFoldDB" id="A0A2T2ZV69"/>
<keyword evidence="3" id="KW-0560">Oxidoreductase</keyword>
<dbReference type="Gene3D" id="3.50.50.60">
    <property type="entry name" value="FAD/NAD(P)-binding domain"/>
    <property type="match status" value="1"/>
</dbReference>
<accession>A0A2T2ZV69</accession>
<dbReference type="InterPro" id="IPR036188">
    <property type="entry name" value="FAD/NAD-bd_sf"/>
</dbReference>
<dbReference type="InParanoid" id="A0A2T2ZV69"/>
<keyword evidence="4" id="KW-0503">Monooxygenase</keyword>
<evidence type="ECO:0000313" key="6">
    <source>
        <dbReference type="EMBL" id="PSR77656.1"/>
    </source>
</evidence>
<name>A0A2T2ZV69_9PEZI</name>
<reference evidence="6 7" key="1">
    <citation type="journal article" date="2018" name="Mycol. Prog.">
        <title>Coniella lustricola, a new species from submerged detritus.</title>
        <authorList>
            <person name="Raudabaugh D.B."/>
            <person name="Iturriaga T."/>
            <person name="Carver A."/>
            <person name="Mondo S."/>
            <person name="Pangilinan J."/>
            <person name="Lipzen A."/>
            <person name="He G."/>
            <person name="Amirebrahimi M."/>
            <person name="Grigoriev I.V."/>
            <person name="Miller A.N."/>
        </authorList>
    </citation>
    <scope>NUCLEOTIDE SEQUENCE [LARGE SCALE GENOMIC DNA]</scope>
    <source>
        <strain evidence="6 7">B22-T-1</strain>
    </source>
</reference>
<dbReference type="GO" id="GO:0071949">
    <property type="term" value="F:FAD binding"/>
    <property type="evidence" value="ECO:0007669"/>
    <property type="project" value="InterPro"/>
</dbReference>
<sequence>MPHPNIAIVGAGPVGCTLARLLHVHCPSASVTIFEADTSPSYRSQGGCLDLHTATGLAALKEAGLMDEFLKYARYDGESLKIADKDLNIYIHVQPSTAPDSPGGHLGGQRPEIDRPLLRKLLADSLPHSWTRWGWKLKEVLPAADGAGARDARLTVSGFDLIVGAEGAWSKVRSVLSSTKPVYADLVYHELHLMDAETTAPDVYKAVNRGSLFVHSDGQKVTLQQQGDGSIVVCVYYLAEDDTWVFDKRRCGFDSADLDETKAALMEKVKDHHPLVREAIVKSTGRATARNFYMLPVGFQWPHRRGFTLIGDAAHVMTPFAGEGVNVGMEDALELLRAIKAAGEDADKLDANVAAFGAQLSVRAARYAQLTDGMRRAWFFTEDSPRAAMPKVLSMVARFHSPGVLKPLAALLGTGYGYYKGHYPDKISV</sequence>
<proteinExistence type="predicted"/>
<keyword evidence="2" id="KW-0274">FAD</keyword>
<dbReference type="InterPro" id="IPR002938">
    <property type="entry name" value="FAD-bd"/>
</dbReference>
<dbReference type="EMBL" id="KZ678647">
    <property type="protein sequence ID" value="PSR77656.1"/>
    <property type="molecule type" value="Genomic_DNA"/>
</dbReference>
<gene>
    <name evidence="6" type="ORF">BD289DRAFT_417499</name>
</gene>
<dbReference type="OrthoDB" id="655030at2759"/>
<feature type="domain" description="FAD-binding" evidence="5">
    <location>
        <begin position="6"/>
        <end position="342"/>
    </location>
</feature>
<evidence type="ECO:0000256" key="1">
    <source>
        <dbReference type="ARBA" id="ARBA00022630"/>
    </source>
</evidence>
<evidence type="ECO:0000313" key="7">
    <source>
        <dbReference type="Proteomes" id="UP000241462"/>
    </source>
</evidence>
<evidence type="ECO:0000256" key="2">
    <source>
        <dbReference type="ARBA" id="ARBA00022827"/>
    </source>
</evidence>
<dbReference type="Proteomes" id="UP000241462">
    <property type="component" value="Unassembled WGS sequence"/>
</dbReference>
<dbReference type="SUPFAM" id="SSF51905">
    <property type="entry name" value="FAD/NAD(P)-binding domain"/>
    <property type="match status" value="1"/>
</dbReference>
<organism evidence="6 7">
    <name type="scientific">Coniella lustricola</name>
    <dbReference type="NCBI Taxonomy" id="2025994"/>
    <lineage>
        <taxon>Eukaryota</taxon>
        <taxon>Fungi</taxon>
        <taxon>Dikarya</taxon>
        <taxon>Ascomycota</taxon>
        <taxon>Pezizomycotina</taxon>
        <taxon>Sordariomycetes</taxon>
        <taxon>Sordariomycetidae</taxon>
        <taxon>Diaporthales</taxon>
        <taxon>Schizoparmaceae</taxon>
        <taxon>Coniella</taxon>
    </lineage>
</organism>
<keyword evidence="1" id="KW-0285">Flavoprotein</keyword>
<dbReference type="PANTHER" id="PTHR46972">
    <property type="entry name" value="MONOOXYGENASE ASQM-RELATED"/>
    <property type="match status" value="1"/>
</dbReference>
<evidence type="ECO:0000256" key="3">
    <source>
        <dbReference type="ARBA" id="ARBA00023002"/>
    </source>
</evidence>
<dbReference type="STRING" id="2025994.A0A2T2ZV69"/>
<dbReference type="PANTHER" id="PTHR46972:SF1">
    <property type="entry name" value="FAD DEPENDENT OXIDOREDUCTASE DOMAIN-CONTAINING PROTEIN"/>
    <property type="match status" value="1"/>
</dbReference>
<dbReference type="Pfam" id="PF01494">
    <property type="entry name" value="FAD_binding_3"/>
    <property type="match status" value="1"/>
</dbReference>
<dbReference type="PRINTS" id="PR00420">
    <property type="entry name" value="RNGMNOXGNASE"/>
</dbReference>
<protein>
    <recommendedName>
        <fullName evidence="5">FAD-binding domain-containing protein</fullName>
    </recommendedName>
</protein>
<dbReference type="GO" id="GO:0004497">
    <property type="term" value="F:monooxygenase activity"/>
    <property type="evidence" value="ECO:0007669"/>
    <property type="project" value="UniProtKB-KW"/>
</dbReference>
<keyword evidence="7" id="KW-1185">Reference proteome</keyword>
<evidence type="ECO:0000256" key="4">
    <source>
        <dbReference type="ARBA" id="ARBA00023033"/>
    </source>
</evidence>
<evidence type="ECO:0000259" key="5">
    <source>
        <dbReference type="Pfam" id="PF01494"/>
    </source>
</evidence>